<evidence type="ECO:0000256" key="1">
    <source>
        <dbReference type="ARBA" id="ARBA00000085"/>
    </source>
</evidence>
<comment type="caution">
    <text evidence="10">The sequence shown here is derived from an EMBL/GenBank/DDBJ whole genome shotgun (WGS) entry which is preliminary data.</text>
</comment>
<proteinExistence type="predicted"/>
<dbReference type="InterPro" id="IPR036890">
    <property type="entry name" value="HATPase_C_sf"/>
</dbReference>
<comment type="catalytic activity">
    <reaction evidence="1">
        <text>ATP + protein L-histidine = ADP + protein N-phospho-L-histidine.</text>
        <dbReference type="EC" id="2.7.13.3"/>
    </reaction>
</comment>
<dbReference type="GO" id="GO:0000160">
    <property type="term" value="P:phosphorelay signal transduction system"/>
    <property type="evidence" value="ECO:0007669"/>
    <property type="project" value="UniProtKB-KW"/>
</dbReference>
<accession>A0A4R4FI15</accession>
<keyword evidence="4" id="KW-0547">Nucleotide-binding</keyword>
<dbReference type="EMBL" id="SMMX01000001">
    <property type="protein sequence ID" value="TDA23357.1"/>
    <property type="molecule type" value="Genomic_DNA"/>
</dbReference>
<dbReference type="Proteomes" id="UP000295710">
    <property type="component" value="Unassembled WGS sequence"/>
</dbReference>
<dbReference type="InterPro" id="IPR005467">
    <property type="entry name" value="His_kinase_dom"/>
</dbReference>
<dbReference type="Gene3D" id="3.30.565.10">
    <property type="entry name" value="Histidine kinase-like ATPase, C-terminal domain"/>
    <property type="match status" value="1"/>
</dbReference>
<dbReference type="PROSITE" id="PS50109">
    <property type="entry name" value="HIS_KIN"/>
    <property type="match status" value="1"/>
</dbReference>
<keyword evidence="8" id="KW-1133">Transmembrane helix</keyword>
<dbReference type="SUPFAM" id="SSF55874">
    <property type="entry name" value="ATPase domain of HSP90 chaperone/DNA topoisomerase II/histidine kinase"/>
    <property type="match status" value="1"/>
</dbReference>
<name>A0A4R4FI15_9FIRM</name>
<organism evidence="10 11">
    <name type="scientific">Extibacter muris</name>
    <dbReference type="NCBI Taxonomy" id="1796622"/>
    <lineage>
        <taxon>Bacteria</taxon>
        <taxon>Bacillati</taxon>
        <taxon>Bacillota</taxon>
        <taxon>Clostridia</taxon>
        <taxon>Lachnospirales</taxon>
        <taxon>Lachnospiraceae</taxon>
        <taxon>Extibacter</taxon>
    </lineage>
</organism>
<keyword evidence="5 10" id="KW-0418">Kinase</keyword>
<keyword evidence="8" id="KW-0812">Transmembrane</keyword>
<evidence type="ECO:0000256" key="4">
    <source>
        <dbReference type="ARBA" id="ARBA00022741"/>
    </source>
</evidence>
<gene>
    <name evidence="10" type="ORF">E1963_01050</name>
</gene>
<evidence type="ECO:0000313" key="10">
    <source>
        <dbReference type="EMBL" id="TDA23357.1"/>
    </source>
</evidence>
<dbReference type="InterPro" id="IPR003594">
    <property type="entry name" value="HATPase_dom"/>
</dbReference>
<evidence type="ECO:0000256" key="7">
    <source>
        <dbReference type="ARBA" id="ARBA00023012"/>
    </source>
</evidence>
<feature type="transmembrane region" description="Helical" evidence="8">
    <location>
        <begin position="34"/>
        <end position="64"/>
    </location>
</feature>
<keyword evidence="7" id="KW-0902">Two-component regulatory system</keyword>
<evidence type="ECO:0000313" key="11">
    <source>
        <dbReference type="Proteomes" id="UP000295710"/>
    </source>
</evidence>
<feature type="transmembrane region" description="Helical" evidence="8">
    <location>
        <begin position="147"/>
        <end position="173"/>
    </location>
</feature>
<dbReference type="PRINTS" id="PR00344">
    <property type="entry name" value="BCTRLSENSOR"/>
</dbReference>
<evidence type="ECO:0000256" key="5">
    <source>
        <dbReference type="ARBA" id="ARBA00022777"/>
    </source>
</evidence>
<keyword evidence="8" id="KW-0472">Membrane</keyword>
<protein>
    <recommendedName>
        <fullName evidence="2">histidine kinase</fullName>
        <ecNumber evidence="2">2.7.13.3</ecNumber>
    </recommendedName>
</protein>
<dbReference type="Pfam" id="PF02518">
    <property type="entry name" value="HATPase_c"/>
    <property type="match status" value="1"/>
</dbReference>
<dbReference type="PANTHER" id="PTHR44936:SF10">
    <property type="entry name" value="SENSOR PROTEIN RSTB"/>
    <property type="match status" value="1"/>
</dbReference>
<dbReference type="EC" id="2.7.13.3" evidence="2"/>
<dbReference type="InterPro" id="IPR004358">
    <property type="entry name" value="Sig_transdc_His_kin-like_C"/>
</dbReference>
<keyword evidence="3" id="KW-0808">Transferase</keyword>
<dbReference type="AlphaFoldDB" id="A0A4R4FI15"/>
<keyword evidence="11" id="KW-1185">Reference proteome</keyword>
<evidence type="ECO:0000259" key="9">
    <source>
        <dbReference type="PROSITE" id="PS50109"/>
    </source>
</evidence>
<feature type="transmembrane region" description="Helical" evidence="8">
    <location>
        <begin position="114"/>
        <end position="135"/>
    </location>
</feature>
<dbReference type="PANTHER" id="PTHR44936">
    <property type="entry name" value="SENSOR PROTEIN CREC"/>
    <property type="match status" value="1"/>
</dbReference>
<evidence type="ECO:0000256" key="8">
    <source>
        <dbReference type="SAM" id="Phobius"/>
    </source>
</evidence>
<dbReference type="GO" id="GO:0005524">
    <property type="term" value="F:ATP binding"/>
    <property type="evidence" value="ECO:0007669"/>
    <property type="project" value="UniProtKB-KW"/>
</dbReference>
<feature type="transmembrane region" description="Helical" evidence="8">
    <location>
        <begin position="6"/>
        <end position="27"/>
    </location>
</feature>
<dbReference type="InterPro" id="IPR050980">
    <property type="entry name" value="2C_sensor_his_kinase"/>
</dbReference>
<evidence type="ECO:0000256" key="6">
    <source>
        <dbReference type="ARBA" id="ARBA00022840"/>
    </source>
</evidence>
<feature type="transmembrane region" description="Helical" evidence="8">
    <location>
        <begin position="84"/>
        <end position="102"/>
    </location>
</feature>
<dbReference type="RefSeq" id="WP_132274123.1">
    <property type="nucleotide sequence ID" value="NZ_JAOBST010000008.1"/>
</dbReference>
<evidence type="ECO:0000256" key="3">
    <source>
        <dbReference type="ARBA" id="ARBA00022679"/>
    </source>
</evidence>
<feature type="domain" description="Histidine kinase" evidence="9">
    <location>
        <begin position="254"/>
        <end position="417"/>
    </location>
</feature>
<reference evidence="10 11" key="1">
    <citation type="journal article" date="2016" name="Nat. Microbiol.">
        <title>The Mouse Intestinal Bacterial Collection (miBC) provides host-specific insight into cultured diversity and functional potential of the gut microbiota.</title>
        <authorList>
            <person name="Lagkouvardos I."/>
            <person name="Pukall R."/>
            <person name="Abt B."/>
            <person name="Foesel B.U."/>
            <person name="Meier-Kolthoff J.P."/>
            <person name="Kumar N."/>
            <person name="Bresciani A."/>
            <person name="Martinez I."/>
            <person name="Just S."/>
            <person name="Ziegler C."/>
            <person name="Brugiroux S."/>
            <person name="Garzetti D."/>
            <person name="Wenning M."/>
            <person name="Bui T.P."/>
            <person name="Wang J."/>
            <person name="Hugenholtz F."/>
            <person name="Plugge C.M."/>
            <person name="Peterson D.A."/>
            <person name="Hornef M.W."/>
            <person name="Baines J.F."/>
            <person name="Smidt H."/>
            <person name="Walter J."/>
            <person name="Kristiansen K."/>
            <person name="Nielsen H.B."/>
            <person name="Haller D."/>
            <person name="Overmann J."/>
            <person name="Stecher B."/>
            <person name="Clavel T."/>
        </authorList>
    </citation>
    <scope>NUCLEOTIDE SEQUENCE [LARGE SCALE GENOMIC DNA]</scope>
    <source>
        <strain evidence="10 11">DSM 28560</strain>
    </source>
</reference>
<dbReference type="GO" id="GO:0004673">
    <property type="term" value="F:protein histidine kinase activity"/>
    <property type="evidence" value="ECO:0007669"/>
    <property type="project" value="UniProtKB-EC"/>
</dbReference>
<dbReference type="SMART" id="SM00387">
    <property type="entry name" value="HATPase_c"/>
    <property type="match status" value="1"/>
</dbReference>
<sequence length="422" mass="48002">MKKYFGSIIFFSMAITVAAQLNINLFITDFKLSVAVICFPAFLFIAQSFPVIPVTVFGAVGVFASRLLLVWLQNGRLSGAVRSYYPEVIFYLCYGLAFYLYTRSLGGSRLDRNRAILPLFAIDYGANLIELLFRIRLEAFTPKAQASILLAAAARTAVIWCVLTVFAHYRLLLLKQEHEERYKRLVLLISKLDGEVMWMKKNTTLIEDTMNTSYRLYERLKERDESSPLARSALKVAKDIHEVKKEYLLIMRGISETLDEELEGDGMYLDELLELLKDTMIRSAAEHKKKLTMETDCRDRVYTNRHYALMSIFRNLFVNALEAAEKDEVHIYVKEQAEEDMFIFTVTDDGPGVREEDQADIFKAGFSTKINFSTGEVNRGLGLNLVKDLVEGQFGGTLALSSIPGSTTFTIRIPQEKMKVVV</sequence>
<keyword evidence="6" id="KW-0067">ATP-binding</keyword>
<evidence type="ECO:0000256" key="2">
    <source>
        <dbReference type="ARBA" id="ARBA00012438"/>
    </source>
</evidence>